<comment type="subcellular location">
    <subcellularLocation>
        <location evidence="1">Membrane</location>
        <topology evidence="1">Multi-pass membrane protein</topology>
    </subcellularLocation>
</comment>
<dbReference type="InterPro" id="IPR037185">
    <property type="entry name" value="EmrE-like"/>
</dbReference>
<feature type="transmembrane region" description="Helical" evidence="7">
    <location>
        <begin position="60"/>
        <end position="80"/>
    </location>
</feature>
<evidence type="ECO:0000256" key="6">
    <source>
        <dbReference type="SAM" id="MobiDB-lite"/>
    </source>
</evidence>
<organism evidence="9 10">
    <name type="scientific">Pseudonocardia oroxyli</name>
    <dbReference type="NCBI Taxonomy" id="366584"/>
    <lineage>
        <taxon>Bacteria</taxon>
        <taxon>Bacillati</taxon>
        <taxon>Actinomycetota</taxon>
        <taxon>Actinomycetes</taxon>
        <taxon>Pseudonocardiales</taxon>
        <taxon>Pseudonocardiaceae</taxon>
        <taxon>Pseudonocardia</taxon>
    </lineage>
</organism>
<feature type="transmembrane region" description="Helical" evidence="7">
    <location>
        <begin position="115"/>
        <end position="133"/>
    </location>
</feature>
<keyword evidence="3 7" id="KW-0812">Transmembrane</keyword>
<protein>
    <submittedName>
        <fullName evidence="9">Permease of the drug/metabolite transporter (DMT) superfamily</fullName>
    </submittedName>
</protein>
<dbReference type="EMBL" id="FNBE01000004">
    <property type="protein sequence ID" value="SDF31023.1"/>
    <property type="molecule type" value="Genomic_DNA"/>
</dbReference>
<dbReference type="GO" id="GO:0016020">
    <property type="term" value="C:membrane"/>
    <property type="evidence" value="ECO:0007669"/>
    <property type="project" value="UniProtKB-SubCell"/>
</dbReference>
<keyword evidence="10" id="KW-1185">Reference proteome</keyword>
<feature type="transmembrane region" description="Helical" evidence="7">
    <location>
        <begin position="139"/>
        <end position="158"/>
    </location>
</feature>
<evidence type="ECO:0000256" key="2">
    <source>
        <dbReference type="ARBA" id="ARBA00007362"/>
    </source>
</evidence>
<accession>A0A1G7K1B9</accession>
<name>A0A1G7K1B9_PSEOR</name>
<dbReference type="SUPFAM" id="SSF103481">
    <property type="entry name" value="Multidrug resistance efflux transporter EmrE"/>
    <property type="match status" value="2"/>
</dbReference>
<evidence type="ECO:0000256" key="5">
    <source>
        <dbReference type="ARBA" id="ARBA00023136"/>
    </source>
</evidence>
<feature type="transmembrane region" description="Helical" evidence="7">
    <location>
        <begin position="86"/>
        <end position="106"/>
    </location>
</feature>
<evidence type="ECO:0000259" key="8">
    <source>
        <dbReference type="Pfam" id="PF00892"/>
    </source>
</evidence>
<evidence type="ECO:0000256" key="7">
    <source>
        <dbReference type="SAM" id="Phobius"/>
    </source>
</evidence>
<feature type="domain" description="EamA" evidence="8">
    <location>
        <begin position="143"/>
        <end position="274"/>
    </location>
</feature>
<feature type="transmembrane region" description="Helical" evidence="7">
    <location>
        <begin position="29"/>
        <end position="48"/>
    </location>
</feature>
<dbReference type="AlphaFoldDB" id="A0A1G7K1B9"/>
<reference evidence="9 10" key="1">
    <citation type="submission" date="2016-10" db="EMBL/GenBank/DDBJ databases">
        <authorList>
            <person name="de Groot N.N."/>
        </authorList>
    </citation>
    <scope>NUCLEOTIDE SEQUENCE [LARGE SCALE GENOMIC DNA]</scope>
    <source>
        <strain evidence="9 10">CGMCC 4.3143</strain>
    </source>
</reference>
<dbReference type="InterPro" id="IPR000620">
    <property type="entry name" value="EamA_dom"/>
</dbReference>
<feature type="domain" description="EamA" evidence="8">
    <location>
        <begin position="3"/>
        <end position="128"/>
    </location>
</feature>
<keyword evidence="5 7" id="KW-0472">Membrane</keyword>
<sequence>MPILFVLFWSSGFVGAELGTGYAPVDTLLAWRYLIAAALLWGAVLVVRRPIPRGAVRRQALLGTLGQALYLGGVVTGVALGVPAGTAALVAALQPLVVAVAGPLVGEHTTLRQRIGLGAGLVGVTLVVAGDLGPGTAPWWAFLLPFGGTLALSAGTLLERRWNPPETPLVAMALQVTAAAALFWPVTGLLGQAAPPADPGFWGALAWVVLLSTFGGYGTYLLVLRRHSATRVSVLLYLTPPVTMVGAYLMFGEAPGVWAVPGVALAAVGVWLVLGRRETVGGRRHSGRGERTGRFLPRHPGLVPGRLRRAHGRPGGRVECRAGGAQRAGRGADRVG</sequence>
<dbReference type="Pfam" id="PF00892">
    <property type="entry name" value="EamA"/>
    <property type="match status" value="2"/>
</dbReference>
<dbReference type="Proteomes" id="UP000198967">
    <property type="component" value="Unassembled WGS sequence"/>
</dbReference>
<evidence type="ECO:0000256" key="1">
    <source>
        <dbReference type="ARBA" id="ARBA00004141"/>
    </source>
</evidence>
<dbReference type="PANTHER" id="PTHR32322:SF2">
    <property type="entry name" value="EAMA DOMAIN-CONTAINING PROTEIN"/>
    <property type="match status" value="1"/>
</dbReference>
<proteinExistence type="inferred from homology"/>
<gene>
    <name evidence="9" type="ORF">SAMN05216377_104217</name>
</gene>
<dbReference type="PANTHER" id="PTHR32322">
    <property type="entry name" value="INNER MEMBRANE TRANSPORTER"/>
    <property type="match status" value="1"/>
</dbReference>
<dbReference type="STRING" id="366584.SAMN05216377_104217"/>
<feature type="transmembrane region" description="Helical" evidence="7">
    <location>
        <begin position="200"/>
        <end position="222"/>
    </location>
</feature>
<feature type="transmembrane region" description="Helical" evidence="7">
    <location>
        <begin position="257"/>
        <end position="274"/>
    </location>
</feature>
<evidence type="ECO:0000313" key="9">
    <source>
        <dbReference type="EMBL" id="SDF31023.1"/>
    </source>
</evidence>
<feature type="transmembrane region" description="Helical" evidence="7">
    <location>
        <begin position="170"/>
        <end position="194"/>
    </location>
</feature>
<comment type="similarity">
    <text evidence="2">Belongs to the EamA transporter family.</text>
</comment>
<evidence type="ECO:0000256" key="3">
    <source>
        <dbReference type="ARBA" id="ARBA00022692"/>
    </source>
</evidence>
<feature type="region of interest" description="Disordered" evidence="6">
    <location>
        <begin position="309"/>
        <end position="336"/>
    </location>
</feature>
<keyword evidence="4 7" id="KW-1133">Transmembrane helix</keyword>
<dbReference type="InterPro" id="IPR050638">
    <property type="entry name" value="AA-Vitamin_Transporters"/>
</dbReference>
<feature type="transmembrane region" description="Helical" evidence="7">
    <location>
        <begin position="234"/>
        <end position="251"/>
    </location>
</feature>
<evidence type="ECO:0000256" key="4">
    <source>
        <dbReference type="ARBA" id="ARBA00022989"/>
    </source>
</evidence>
<evidence type="ECO:0000313" key="10">
    <source>
        <dbReference type="Proteomes" id="UP000198967"/>
    </source>
</evidence>